<evidence type="ECO:0000256" key="1">
    <source>
        <dbReference type="SAM" id="MobiDB-lite"/>
    </source>
</evidence>
<accession>A0AAU8DNI7</accession>
<dbReference type="EMBL" id="CP159218">
    <property type="protein sequence ID" value="XCG63326.1"/>
    <property type="molecule type" value="Genomic_DNA"/>
</dbReference>
<proteinExistence type="predicted"/>
<name>A0AAU8DNI7_9ACTN</name>
<gene>
    <name evidence="2" type="ORF">ABLG96_19330</name>
</gene>
<reference evidence="2" key="1">
    <citation type="submission" date="2024-05" db="EMBL/GenBank/DDBJ databases">
        <authorList>
            <person name="Cai S.Y."/>
            <person name="Jin L.M."/>
            <person name="Li H.R."/>
        </authorList>
    </citation>
    <scope>NUCLEOTIDE SEQUENCE</scope>
    <source>
        <strain evidence="2">A5-74</strain>
    </source>
</reference>
<sequence>MMRAQPVDTRDQRWESGAPAYRVFFWSRPRGVGPDRMWLSDEWELTGADIDHVVAWVHEQADGRPASLWAVTGSGDDVTHIRLAGTDPTASDDTWPEWADADWPGRAHPHHDS</sequence>
<feature type="region of interest" description="Disordered" evidence="1">
    <location>
        <begin position="85"/>
        <end position="113"/>
    </location>
</feature>
<dbReference type="AlphaFoldDB" id="A0AAU8DNI7"/>
<evidence type="ECO:0000313" key="2">
    <source>
        <dbReference type="EMBL" id="XCG63326.1"/>
    </source>
</evidence>
<organism evidence="2">
    <name type="scientific">Nakamurella sp. A5-74</name>
    <dbReference type="NCBI Taxonomy" id="3158264"/>
    <lineage>
        <taxon>Bacteria</taxon>
        <taxon>Bacillati</taxon>
        <taxon>Actinomycetota</taxon>
        <taxon>Actinomycetes</taxon>
        <taxon>Nakamurellales</taxon>
        <taxon>Nakamurellaceae</taxon>
        <taxon>Nakamurella</taxon>
    </lineage>
</organism>
<dbReference type="RefSeq" id="WP_353648941.1">
    <property type="nucleotide sequence ID" value="NZ_CP159218.1"/>
</dbReference>
<protein>
    <submittedName>
        <fullName evidence="2">Uncharacterized protein</fullName>
    </submittedName>
</protein>